<comment type="caution">
    <text evidence="2">The sequence shown here is derived from an EMBL/GenBank/DDBJ whole genome shotgun (WGS) entry which is preliminary data.</text>
</comment>
<gene>
    <name evidence="2" type="ORF">DCAF_LOCUS13006</name>
</gene>
<feature type="region of interest" description="Disordered" evidence="1">
    <location>
        <begin position="46"/>
        <end position="68"/>
    </location>
</feature>
<organism evidence="2 3">
    <name type="scientific">Dovyalis caffra</name>
    <dbReference type="NCBI Taxonomy" id="77055"/>
    <lineage>
        <taxon>Eukaryota</taxon>
        <taxon>Viridiplantae</taxon>
        <taxon>Streptophyta</taxon>
        <taxon>Embryophyta</taxon>
        <taxon>Tracheophyta</taxon>
        <taxon>Spermatophyta</taxon>
        <taxon>Magnoliopsida</taxon>
        <taxon>eudicotyledons</taxon>
        <taxon>Gunneridae</taxon>
        <taxon>Pentapetalae</taxon>
        <taxon>rosids</taxon>
        <taxon>fabids</taxon>
        <taxon>Malpighiales</taxon>
        <taxon>Salicaceae</taxon>
        <taxon>Flacourtieae</taxon>
        <taxon>Dovyalis</taxon>
    </lineage>
</organism>
<dbReference type="EMBL" id="CAWUPB010001108">
    <property type="protein sequence ID" value="CAK7337965.1"/>
    <property type="molecule type" value="Genomic_DNA"/>
</dbReference>
<feature type="compositionally biased region" description="Polar residues" evidence="1">
    <location>
        <begin position="58"/>
        <end position="68"/>
    </location>
</feature>
<reference evidence="2 3" key="1">
    <citation type="submission" date="2024-01" db="EMBL/GenBank/DDBJ databases">
        <authorList>
            <person name="Waweru B."/>
        </authorList>
    </citation>
    <scope>NUCLEOTIDE SEQUENCE [LARGE SCALE GENOMIC DNA]</scope>
</reference>
<dbReference type="Proteomes" id="UP001314170">
    <property type="component" value="Unassembled WGS sequence"/>
</dbReference>
<evidence type="ECO:0000313" key="3">
    <source>
        <dbReference type="Proteomes" id="UP001314170"/>
    </source>
</evidence>
<evidence type="ECO:0000256" key="1">
    <source>
        <dbReference type="SAM" id="MobiDB-lite"/>
    </source>
</evidence>
<accession>A0AAV1RMM2</accession>
<name>A0AAV1RMM2_9ROSI</name>
<evidence type="ECO:0000313" key="2">
    <source>
        <dbReference type="EMBL" id="CAK7337965.1"/>
    </source>
</evidence>
<proteinExistence type="predicted"/>
<dbReference type="AlphaFoldDB" id="A0AAV1RMM2"/>
<sequence>MMISPATSLFSSQNYSLNGKNHPIAIEAGIELERIQLSREVFQQNGEDTKNILDELTNGKSPSSRGNR</sequence>
<protein>
    <submittedName>
        <fullName evidence="2">Uncharacterized protein</fullName>
    </submittedName>
</protein>
<keyword evidence="3" id="KW-1185">Reference proteome</keyword>